<accession>A0A563VY32</accession>
<organism evidence="1 2">
    <name type="scientific">Hyella patelloides LEGE 07179</name>
    <dbReference type="NCBI Taxonomy" id="945734"/>
    <lineage>
        <taxon>Bacteria</taxon>
        <taxon>Bacillati</taxon>
        <taxon>Cyanobacteriota</taxon>
        <taxon>Cyanophyceae</taxon>
        <taxon>Pleurocapsales</taxon>
        <taxon>Hyellaceae</taxon>
        <taxon>Hyella</taxon>
    </lineage>
</organism>
<dbReference type="EMBL" id="CAACVJ010000374">
    <property type="protein sequence ID" value="VEP16320.1"/>
    <property type="molecule type" value="Genomic_DNA"/>
</dbReference>
<keyword evidence="2" id="KW-1185">Reference proteome</keyword>
<protein>
    <submittedName>
        <fullName evidence="1">Uncharacterized protein</fullName>
    </submittedName>
</protein>
<proteinExistence type="predicted"/>
<dbReference type="AlphaFoldDB" id="A0A563VY32"/>
<gene>
    <name evidence="1" type="ORF">H1P_4350005</name>
</gene>
<name>A0A563VY32_9CYAN</name>
<dbReference type="Proteomes" id="UP000320055">
    <property type="component" value="Unassembled WGS sequence"/>
</dbReference>
<evidence type="ECO:0000313" key="1">
    <source>
        <dbReference type="EMBL" id="VEP16320.1"/>
    </source>
</evidence>
<reference evidence="1 2" key="1">
    <citation type="submission" date="2019-01" db="EMBL/GenBank/DDBJ databases">
        <authorList>
            <person name="Brito A."/>
        </authorList>
    </citation>
    <scope>NUCLEOTIDE SEQUENCE [LARGE SCALE GENOMIC DNA]</scope>
    <source>
        <strain evidence="1">1</strain>
    </source>
</reference>
<evidence type="ECO:0000313" key="2">
    <source>
        <dbReference type="Proteomes" id="UP000320055"/>
    </source>
</evidence>
<sequence>MVLLSHLLTTKLLYLYKFYPLKQLLLSSSPPIIDYQIFDIHYIKYLIYLLTDIYIVDNQLAECQNKAIKKQPSQRKTGRTTNNG</sequence>